<evidence type="ECO:0000259" key="3">
    <source>
        <dbReference type="PROSITE" id="PS51473"/>
    </source>
</evidence>
<dbReference type="Gene3D" id="3.30.430.20">
    <property type="entry name" value="Gnk2 domain, C-X8-C-X2-C motif"/>
    <property type="match status" value="1"/>
</dbReference>
<dbReference type="AlphaFoldDB" id="A0A3Q7IRI9"/>
<dbReference type="CDD" id="cd23509">
    <property type="entry name" value="Gnk2-like"/>
    <property type="match status" value="1"/>
</dbReference>
<organism evidence="4">
    <name type="scientific">Solanum lycopersicum</name>
    <name type="common">Tomato</name>
    <name type="synonym">Lycopersicon esculentum</name>
    <dbReference type="NCBI Taxonomy" id="4081"/>
    <lineage>
        <taxon>Eukaryota</taxon>
        <taxon>Viridiplantae</taxon>
        <taxon>Streptophyta</taxon>
        <taxon>Embryophyta</taxon>
        <taxon>Tracheophyta</taxon>
        <taxon>Spermatophyta</taxon>
        <taxon>Magnoliopsida</taxon>
        <taxon>eudicotyledons</taxon>
        <taxon>Gunneridae</taxon>
        <taxon>Pentapetalae</taxon>
        <taxon>asterids</taxon>
        <taxon>lamiids</taxon>
        <taxon>Solanales</taxon>
        <taxon>Solanaceae</taxon>
        <taxon>Solanoideae</taxon>
        <taxon>Solaneae</taxon>
        <taxon>Solanum</taxon>
        <taxon>Solanum subgen. Lycopersicon</taxon>
    </lineage>
</organism>
<dbReference type="Gramene" id="Solyc11g011877.1.1">
    <property type="protein sequence ID" value="Solyc11g011877.1.1.1"/>
    <property type="gene ID" value="Solyc11g011877.1"/>
</dbReference>
<dbReference type="InterPro" id="IPR002902">
    <property type="entry name" value="GNK2"/>
</dbReference>
<accession>A0A3Q7IRI9</accession>
<evidence type="ECO:0000256" key="2">
    <source>
        <dbReference type="ARBA" id="ARBA00022737"/>
    </source>
</evidence>
<dbReference type="EnsemblPlants" id="Solyc11g011877.1.1">
    <property type="protein sequence ID" value="Solyc11g011877.1.1.1"/>
    <property type="gene ID" value="Solyc11g011877.1"/>
</dbReference>
<keyword evidence="5" id="KW-1185">Reference proteome</keyword>
<evidence type="ECO:0000313" key="4">
    <source>
        <dbReference type="EnsemblPlants" id="Solyc11g011877.1.1.1"/>
    </source>
</evidence>
<dbReference type="PROSITE" id="PS51473">
    <property type="entry name" value="GNK2"/>
    <property type="match status" value="1"/>
</dbReference>
<evidence type="ECO:0000256" key="1">
    <source>
        <dbReference type="ARBA" id="ARBA00022729"/>
    </source>
</evidence>
<dbReference type="InterPro" id="IPR038408">
    <property type="entry name" value="GNK2_sf"/>
</dbReference>
<feature type="domain" description="Gnk2-homologous" evidence="3">
    <location>
        <begin position="1"/>
        <end position="74"/>
    </location>
</feature>
<keyword evidence="2" id="KW-0677">Repeat</keyword>
<protein>
    <recommendedName>
        <fullName evidence="3">Gnk2-homologous domain-containing protein</fullName>
    </recommendedName>
</protein>
<keyword evidence="1" id="KW-0732">Signal</keyword>
<dbReference type="STRING" id="4081.A0A3Q7IRI9"/>
<sequence>MGTQRICSFFAATNKKEAGVTVYGVAQCAETITASGCQDCLTVAYTNIKGCSPKHAEGRAFDGACFIRFSNRDFFPDNQITDIRSSLGEGGRTWSSLFPNLTIINS</sequence>
<dbReference type="Pfam" id="PF01657">
    <property type="entry name" value="Stress-antifung"/>
    <property type="match status" value="1"/>
</dbReference>
<proteinExistence type="predicted"/>
<dbReference type="InParanoid" id="A0A3Q7IRI9"/>
<reference evidence="4" key="2">
    <citation type="submission" date="2019-01" db="UniProtKB">
        <authorList>
            <consortium name="EnsemblPlants"/>
        </authorList>
    </citation>
    <scope>IDENTIFICATION</scope>
    <source>
        <strain evidence="4">cv. Heinz 1706</strain>
    </source>
</reference>
<reference evidence="4" key="1">
    <citation type="journal article" date="2012" name="Nature">
        <title>The tomato genome sequence provides insights into fleshy fruit evolution.</title>
        <authorList>
            <consortium name="Tomato Genome Consortium"/>
        </authorList>
    </citation>
    <scope>NUCLEOTIDE SEQUENCE [LARGE SCALE GENOMIC DNA]</scope>
    <source>
        <strain evidence="4">cv. Heinz 1706</strain>
    </source>
</reference>
<evidence type="ECO:0000313" key="5">
    <source>
        <dbReference type="Proteomes" id="UP000004994"/>
    </source>
</evidence>
<dbReference type="Proteomes" id="UP000004994">
    <property type="component" value="Chromosome 11"/>
</dbReference>
<name>A0A3Q7IRI9_SOLLC</name>